<protein>
    <recommendedName>
        <fullName evidence="7">Phospho-2-dehydro-3-deoxyheptonate aldolase</fullName>
        <ecNumber evidence="7">2.5.1.54</ecNumber>
    </recommendedName>
</protein>
<evidence type="ECO:0000256" key="4">
    <source>
        <dbReference type="ARBA" id="ARBA00022679"/>
    </source>
</evidence>
<dbReference type="InterPro" id="IPR002480">
    <property type="entry name" value="DAHP_synth_2"/>
</dbReference>
<dbReference type="Gene3D" id="3.20.20.70">
    <property type="entry name" value="Aldolase class I"/>
    <property type="match status" value="1"/>
</dbReference>
<evidence type="ECO:0000256" key="3">
    <source>
        <dbReference type="ARBA" id="ARBA00022605"/>
    </source>
</evidence>
<keyword evidence="7" id="KW-0150">Chloroplast</keyword>
<evidence type="ECO:0000256" key="5">
    <source>
        <dbReference type="ARBA" id="ARBA00023141"/>
    </source>
</evidence>
<comment type="pathway">
    <text evidence="1 7">Metabolic intermediate biosynthesis; chorismate biosynthesis; chorismate from D-erythrose 4-phosphate and phosphoenolpyruvate: step 1/7.</text>
</comment>
<evidence type="ECO:0000256" key="6">
    <source>
        <dbReference type="ARBA" id="ARBA00047508"/>
    </source>
</evidence>
<keyword evidence="7" id="KW-0934">Plastid</keyword>
<dbReference type="InterPro" id="IPR013785">
    <property type="entry name" value="Aldolase_TIM"/>
</dbReference>
<keyword evidence="9" id="KW-1185">Reference proteome</keyword>
<keyword evidence="4 7" id="KW-0808">Transferase</keyword>
<reference evidence="8" key="1">
    <citation type="submission" date="2024-02" db="EMBL/GenBank/DDBJ databases">
        <authorList>
            <consortium name="ELIXIR-Norway"/>
            <consortium name="Elixir Norway"/>
        </authorList>
    </citation>
    <scope>NUCLEOTIDE SEQUENCE</scope>
</reference>
<evidence type="ECO:0000256" key="2">
    <source>
        <dbReference type="ARBA" id="ARBA00008911"/>
    </source>
</evidence>
<dbReference type="SUPFAM" id="SSF51569">
    <property type="entry name" value="Aldolase"/>
    <property type="match status" value="1"/>
</dbReference>
<name>A0ABP0TGN0_9BRYO</name>
<dbReference type="Pfam" id="PF01474">
    <property type="entry name" value="DAHP_synth_2"/>
    <property type="match status" value="1"/>
</dbReference>
<comment type="similarity">
    <text evidence="2 7">Belongs to the class-II DAHP synthase family.</text>
</comment>
<comment type="catalytic activity">
    <reaction evidence="6 7">
        <text>D-erythrose 4-phosphate + phosphoenolpyruvate + H2O = 7-phospho-2-dehydro-3-deoxy-D-arabino-heptonate + phosphate</text>
        <dbReference type="Rhea" id="RHEA:14717"/>
        <dbReference type="ChEBI" id="CHEBI:15377"/>
        <dbReference type="ChEBI" id="CHEBI:16897"/>
        <dbReference type="ChEBI" id="CHEBI:43474"/>
        <dbReference type="ChEBI" id="CHEBI:58394"/>
        <dbReference type="ChEBI" id="CHEBI:58702"/>
        <dbReference type="EC" id="2.5.1.54"/>
    </reaction>
</comment>
<evidence type="ECO:0000256" key="7">
    <source>
        <dbReference type="RuleBase" id="RU363071"/>
    </source>
</evidence>
<keyword evidence="3 7" id="KW-0028">Amino-acid biosynthesis</keyword>
<gene>
    <name evidence="8" type="ORF">CSSPTR1EN2_LOCUS3300</name>
</gene>
<dbReference type="Proteomes" id="UP001497512">
    <property type="component" value="Chromosome 11"/>
</dbReference>
<dbReference type="EC" id="2.5.1.54" evidence="7"/>
<sequence length="74" mass="7846">MHAMHSIGAAPPMLSLLSYRGDNIKGDGPDLQSWLPNPERMVHAYSQAPATLNILRALATGGYAANAVCDTVEP</sequence>
<evidence type="ECO:0000256" key="1">
    <source>
        <dbReference type="ARBA" id="ARBA00004688"/>
    </source>
</evidence>
<proteinExistence type="inferred from homology"/>
<evidence type="ECO:0000313" key="8">
    <source>
        <dbReference type="EMBL" id="CAK9196091.1"/>
    </source>
</evidence>
<comment type="subcellular location">
    <subcellularLocation>
        <location evidence="7">Plastid</location>
        <location evidence="7">Chloroplast</location>
    </subcellularLocation>
</comment>
<evidence type="ECO:0000313" key="9">
    <source>
        <dbReference type="Proteomes" id="UP001497512"/>
    </source>
</evidence>
<organism evidence="8 9">
    <name type="scientific">Sphagnum troendelagicum</name>
    <dbReference type="NCBI Taxonomy" id="128251"/>
    <lineage>
        <taxon>Eukaryota</taxon>
        <taxon>Viridiplantae</taxon>
        <taxon>Streptophyta</taxon>
        <taxon>Embryophyta</taxon>
        <taxon>Bryophyta</taxon>
        <taxon>Sphagnophytina</taxon>
        <taxon>Sphagnopsida</taxon>
        <taxon>Sphagnales</taxon>
        <taxon>Sphagnaceae</taxon>
        <taxon>Sphagnum</taxon>
    </lineage>
</organism>
<keyword evidence="7" id="KW-0809">Transit peptide</keyword>
<dbReference type="EMBL" id="OZ019903">
    <property type="protein sequence ID" value="CAK9196091.1"/>
    <property type="molecule type" value="Genomic_DNA"/>
</dbReference>
<keyword evidence="5 7" id="KW-0057">Aromatic amino acid biosynthesis</keyword>
<accession>A0ABP0TGN0</accession>
<dbReference type="PANTHER" id="PTHR21337">
    <property type="entry name" value="PHOSPHO-2-DEHYDRO-3-DEOXYHEPTONATE ALDOLASE 1, 2"/>
    <property type="match status" value="1"/>
</dbReference>
<dbReference type="PANTHER" id="PTHR21337:SF0">
    <property type="entry name" value="PHOSPHO-2-DEHYDRO-3-DEOXYHEPTONATE ALDOLASE"/>
    <property type="match status" value="1"/>
</dbReference>